<dbReference type="RefSeq" id="WP_143855918.1">
    <property type="nucleotide sequence ID" value="NZ_CP041730.1"/>
</dbReference>
<dbReference type="Proteomes" id="UP000317550">
    <property type="component" value="Chromosome"/>
</dbReference>
<gene>
    <name evidence="3" type="ORF">FNU76_00755</name>
</gene>
<dbReference type="PROSITE" id="PS50110">
    <property type="entry name" value="RESPONSE_REGULATORY"/>
    <property type="match status" value="1"/>
</dbReference>
<reference evidence="4" key="1">
    <citation type="submission" date="2019-07" db="EMBL/GenBank/DDBJ databases">
        <title>Chitinimonas sp. nov., isolated from Ny-Alesund, arctica soil.</title>
        <authorList>
            <person name="Xu Q."/>
            <person name="Peng F."/>
        </authorList>
    </citation>
    <scope>NUCLEOTIDE SEQUENCE [LARGE SCALE GENOMIC DNA]</scope>
    <source>
        <strain evidence="4">R3-44</strain>
    </source>
</reference>
<feature type="domain" description="Response regulatory" evidence="2">
    <location>
        <begin position="8"/>
        <end position="135"/>
    </location>
</feature>
<protein>
    <submittedName>
        <fullName evidence="3">Response regulator</fullName>
    </submittedName>
</protein>
<dbReference type="SMART" id="SM00448">
    <property type="entry name" value="REC"/>
    <property type="match status" value="1"/>
</dbReference>
<dbReference type="PANTHER" id="PTHR44520:SF1">
    <property type="entry name" value="TWO-COMPONENT SYSTEM REGULATORY PROTEIN"/>
    <property type="match status" value="1"/>
</dbReference>
<dbReference type="Pfam" id="PF00072">
    <property type="entry name" value="Response_reg"/>
    <property type="match status" value="1"/>
</dbReference>
<dbReference type="KEGG" id="cari:FNU76_00755"/>
<dbReference type="GO" id="GO:0000160">
    <property type="term" value="P:phosphorelay signal transduction system"/>
    <property type="evidence" value="ECO:0007669"/>
    <property type="project" value="InterPro"/>
</dbReference>
<dbReference type="InterPro" id="IPR011006">
    <property type="entry name" value="CheY-like_superfamily"/>
</dbReference>
<evidence type="ECO:0000313" key="4">
    <source>
        <dbReference type="Proteomes" id="UP000317550"/>
    </source>
</evidence>
<dbReference type="InterPro" id="IPR001789">
    <property type="entry name" value="Sig_transdc_resp-reg_receiver"/>
</dbReference>
<keyword evidence="4" id="KW-1185">Reference proteome</keyword>
<dbReference type="CDD" id="cd17557">
    <property type="entry name" value="REC_Rcp-like"/>
    <property type="match status" value="1"/>
</dbReference>
<feature type="modified residue" description="4-aspartylphosphate" evidence="1">
    <location>
        <position position="68"/>
    </location>
</feature>
<proteinExistence type="predicted"/>
<evidence type="ECO:0000256" key="1">
    <source>
        <dbReference type="PROSITE-ProRule" id="PRU00169"/>
    </source>
</evidence>
<dbReference type="InterPro" id="IPR052893">
    <property type="entry name" value="TCS_response_regulator"/>
</dbReference>
<evidence type="ECO:0000259" key="2">
    <source>
        <dbReference type="PROSITE" id="PS50110"/>
    </source>
</evidence>
<sequence>METLQAIDVLLVEDNPADAEMTLTTLRDQRLANRIAWVKDGEAAIDYLFCRGIYAERDPQPPRLVLLDLKLPKIDGVEVLRVMKEDLRLRNIPVVMLTSSAEESDLVRTYGLGVNSYVVKPVDFDEFSVEIGKLGFYWLLINRTPSS</sequence>
<evidence type="ECO:0000313" key="3">
    <source>
        <dbReference type="EMBL" id="QDQ24993.1"/>
    </source>
</evidence>
<dbReference type="Gene3D" id="3.40.50.2300">
    <property type="match status" value="1"/>
</dbReference>
<organism evidence="3 4">
    <name type="scientific">Chitinimonas arctica</name>
    <dbReference type="NCBI Taxonomy" id="2594795"/>
    <lineage>
        <taxon>Bacteria</taxon>
        <taxon>Pseudomonadati</taxon>
        <taxon>Pseudomonadota</taxon>
        <taxon>Betaproteobacteria</taxon>
        <taxon>Neisseriales</taxon>
        <taxon>Chitinibacteraceae</taxon>
        <taxon>Chitinimonas</taxon>
    </lineage>
</organism>
<name>A0A516SA09_9NEIS</name>
<keyword evidence="1" id="KW-0597">Phosphoprotein</keyword>
<accession>A0A516SA09</accession>
<dbReference type="AlphaFoldDB" id="A0A516SA09"/>
<dbReference type="OrthoDB" id="9808843at2"/>
<dbReference type="SUPFAM" id="SSF52172">
    <property type="entry name" value="CheY-like"/>
    <property type="match status" value="1"/>
</dbReference>
<dbReference type="EMBL" id="CP041730">
    <property type="protein sequence ID" value="QDQ24993.1"/>
    <property type="molecule type" value="Genomic_DNA"/>
</dbReference>
<dbReference type="PANTHER" id="PTHR44520">
    <property type="entry name" value="RESPONSE REGULATOR RCP1-RELATED"/>
    <property type="match status" value="1"/>
</dbReference>